<name>A0A5S6R1E2_TRIMR</name>
<dbReference type="AlphaFoldDB" id="A0A5S6R1E2"/>
<evidence type="ECO:0000313" key="1">
    <source>
        <dbReference type="Proteomes" id="UP000046395"/>
    </source>
</evidence>
<organism evidence="1 3">
    <name type="scientific">Trichuris muris</name>
    <name type="common">Mouse whipworm</name>
    <dbReference type="NCBI Taxonomy" id="70415"/>
    <lineage>
        <taxon>Eukaryota</taxon>
        <taxon>Metazoa</taxon>
        <taxon>Ecdysozoa</taxon>
        <taxon>Nematoda</taxon>
        <taxon>Enoplea</taxon>
        <taxon>Dorylaimia</taxon>
        <taxon>Trichinellida</taxon>
        <taxon>Trichuridae</taxon>
        <taxon>Trichuris</taxon>
    </lineage>
</organism>
<sequence length="148" mass="16868">MPNALAPAEHPRSPPLTNGHPVNLRCKVRMRCRSSVRNCAQPAGRKLFALLLCAARQFVIVADRSFCRSFKRAAKLSCNRVDKRCSTLKEQVPNRSANFNLRQFVVSIFFNHFRPLVQIFYSNNLCAAYDMSFLDTVIPLILFQCTCN</sequence>
<evidence type="ECO:0000313" key="3">
    <source>
        <dbReference type="WBParaSite" id="TMUE_3000013114.1"/>
    </source>
</evidence>
<reference evidence="1" key="1">
    <citation type="submission" date="2013-11" db="EMBL/GenBank/DDBJ databases">
        <authorList>
            <person name="Aslett M."/>
        </authorList>
    </citation>
    <scope>NUCLEOTIDE SEQUENCE [LARGE SCALE GENOMIC DNA]</scope>
    <source>
        <strain evidence="1">Edinburgh</strain>
    </source>
</reference>
<dbReference type="WBParaSite" id="TMUE_0000002469.1">
    <property type="protein sequence ID" value="TMUE_0000002469.1"/>
    <property type="gene ID" value="WBGene00298308"/>
</dbReference>
<evidence type="ECO:0000313" key="2">
    <source>
        <dbReference type="WBParaSite" id="TMUE_0000002469.1"/>
    </source>
</evidence>
<keyword evidence="1" id="KW-1185">Reference proteome</keyword>
<protein>
    <submittedName>
        <fullName evidence="2 3">Uncharacterized protein</fullName>
    </submittedName>
</protein>
<reference evidence="2 3" key="3">
    <citation type="submission" date="2019-12" db="UniProtKB">
        <authorList>
            <consortium name="WormBaseParasite"/>
        </authorList>
    </citation>
    <scope>IDENTIFICATION</scope>
</reference>
<accession>A0A5S6R1E2</accession>
<dbReference type="Proteomes" id="UP000046395">
    <property type="component" value="Unassembled WGS sequence"/>
</dbReference>
<dbReference type="WBParaSite" id="TMUE_3000013114.1">
    <property type="protein sequence ID" value="TMUE_3000013114.1"/>
    <property type="gene ID" value="WBGene00301795"/>
</dbReference>
<proteinExistence type="predicted"/>
<reference evidence="1" key="2">
    <citation type="submission" date="2014-03" db="EMBL/GenBank/DDBJ databases">
        <title>The whipworm genome and dual-species transcriptomics of an intimate host-pathogen interaction.</title>
        <authorList>
            <person name="Foth B.J."/>
            <person name="Tsai I.J."/>
            <person name="Reid A.J."/>
            <person name="Bancroft A.J."/>
            <person name="Nichol S."/>
            <person name="Tracey A."/>
            <person name="Holroyd N."/>
            <person name="Cotton J.A."/>
            <person name="Stanley E.J."/>
            <person name="Zarowiecki M."/>
            <person name="Liu J.Z."/>
            <person name="Huckvale T."/>
            <person name="Cooper P.J."/>
            <person name="Grencis R.K."/>
            <person name="Berriman M."/>
        </authorList>
    </citation>
    <scope>NUCLEOTIDE SEQUENCE [LARGE SCALE GENOMIC DNA]</scope>
    <source>
        <strain evidence="1">Edinburgh</strain>
    </source>
</reference>